<dbReference type="GO" id="GO:0000155">
    <property type="term" value="F:phosphorelay sensor kinase activity"/>
    <property type="evidence" value="ECO:0007669"/>
    <property type="project" value="InterPro"/>
</dbReference>
<evidence type="ECO:0000256" key="1">
    <source>
        <dbReference type="ARBA" id="ARBA00000085"/>
    </source>
</evidence>
<evidence type="ECO:0000259" key="8">
    <source>
        <dbReference type="PROSITE" id="PS50109"/>
    </source>
</evidence>
<gene>
    <name evidence="10" type="ORF">J3U87_33735</name>
</gene>
<dbReference type="SUPFAM" id="SSF47384">
    <property type="entry name" value="Homodimeric domain of signal transducing histidine kinase"/>
    <property type="match status" value="1"/>
</dbReference>
<evidence type="ECO:0000256" key="6">
    <source>
        <dbReference type="SAM" id="MobiDB-lite"/>
    </source>
</evidence>
<keyword evidence="7" id="KW-1133">Transmembrane helix</keyword>
<dbReference type="Proteomes" id="UP000663929">
    <property type="component" value="Chromosome"/>
</dbReference>
<dbReference type="SUPFAM" id="SSF55874">
    <property type="entry name" value="ATPase domain of HSP90 chaperone/DNA topoisomerase II/histidine kinase"/>
    <property type="match status" value="1"/>
</dbReference>
<feature type="transmembrane region" description="Helical" evidence="7">
    <location>
        <begin position="20"/>
        <end position="37"/>
    </location>
</feature>
<keyword evidence="11" id="KW-1185">Reference proteome</keyword>
<dbReference type="PROSITE" id="PS50109">
    <property type="entry name" value="HIS_KIN"/>
    <property type="match status" value="1"/>
</dbReference>
<evidence type="ECO:0000256" key="4">
    <source>
        <dbReference type="ARBA" id="ARBA00022679"/>
    </source>
</evidence>
<dbReference type="Gene3D" id="3.30.565.10">
    <property type="entry name" value="Histidine kinase-like ATPase, C-terminal domain"/>
    <property type="match status" value="1"/>
</dbReference>
<feature type="region of interest" description="Disordered" evidence="6">
    <location>
        <begin position="798"/>
        <end position="819"/>
    </location>
</feature>
<comment type="catalytic activity">
    <reaction evidence="1">
        <text>ATP + protein L-histidine = ADP + protein N-phospho-L-histidine.</text>
        <dbReference type="EC" id="2.7.13.3"/>
    </reaction>
</comment>
<reference evidence="10" key="1">
    <citation type="submission" date="2021-03" db="EMBL/GenBank/DDBJ databases">
        <title>Acanthopleuribacteraceae sp. M133.</title>
        <authorList>
            <person name="Wang G."/>
        </authorList>
    </citation>
    <scope>NUCLEOTIDE SEQUENCE</scope>
    <source>
        <strain evidence="10">M133</strain>
    </source>
</reference>
<dbReference type="InterPro" id="IPR005467">
    <property type="entry name" value="His_kinase_dom"/>
</dbReference>
<dbReference type="EC" id="2.7.13.3" evidence="2"/>
<feature type="transmembrane region" description="Helical" evidence="7">
    <location>
        <begin position="76"/>
        <end position="100"/>
    </location>
</feature>
<dbReference type="SUPFAM" id="SSF55785">
    <property type="entry name" value="PYP-like sensor domain (PAS domain)"/>
    <property type="match status" value="2"/>
</dbReference>
<proteinExistence type="predicted"/>
<evidence type="ECO:0000256" key="7">
    <source>
        <dbReference type="SAM" id="Phobius"/>
    </source>
</evidence>
<dbReference type="InterPro" id="IPR035965">
    <property type="entry name" value="PAS-like_dom_sf"/>
</dbReference>
<evidence type="ECO:0000256" key="5">
    <source>
        <dbReference type="ARBA" id="ARBA00022777"/>
    </source>
</evidence>
<dbReference type="EMBL" id="CP071793">
    <property type="protein sequence ID" value="QTD50573.1"/>
    <property type="molecule type" value="Genomic_DNA"/>
</dbReference>
<dbReference type="PRINTS" id="PR00344">
    <property type="entry name" value="BCTRLSENSOR"/>
</dbReference>
<dbReference type="Gene3D" id="1.10.287.130">
    <property type="match status" value="1"/>
</dbReference>
<dbReference type="AlphaFoldDB" id="A0A8A4TLY1"/>
<keyword evidence="4" id="KW-0808">Transferase</keyword>
<dbReference type="SMART" id="SM00091">
    <property type="entry name" value="PAS"/>
    <property type="match status" value="2"/>
</dbReference>
<keyword evidence="7" id="KW-0812">Transmembrane</keyword>
<dbReference type="SMART" id="SM00388">
    <property type="entry name" value="HisKA"/>
    <property type="match status" value="1"/>
</dbReference>
<dbReference type="InterPro" id="IPR036097">
    <property type="entry name" value="HisK_dim/P_sf"/>
</dbReference>
<evidence type="ECO:0000256" key="2">
    <source>
        <dbReference type="ARBA" id="ARBA00012438"/>
    </source>
</evidence>
<keyword evidence="3" id="KW-0597">Phosphoprotein</keyword>
<feature type="transmembrane region" description="Helical" evidence="7">
    <location>
        <begin position="43"/>
        <end position="64"/>
    </location>
</feature>
<feature type="domain" description="PAS" evidence="9">
    <location>
        <begin position="443"/>
        <end position="494"/>
    </location>
</feature>
<name>A0A8A4TLY1_SULCO</name>
<dbReference type="CDD" id="cd00130">
    <property type="entry name" value="PAS"/>
    <property type="match status" value="1"/>
</dbReference>
<dbReference type="InterPro" id="IPR003594">
    <property type="entry name" value="HATPase_dom"/>
</dbReference>
<dbReference type="CDD" id="cd00082">
    <property type="entry name" value="HisKA"/>
    <property type="match status" value="1"/>
</dbReference>
<evidence type="ECO:0000259" key="9">
    <source>
        <dbReference type="PROSITE" id="PS50112"/>
    </source>
</evidence>
<dbReference type="InterPro" id="IPR003661">
    <property type="entry name" value="HisK_dim/P_dom"/>
</dbReference>
<sequence>MTDLEKPSFTRGPLPRIPAILVLVLGLATMIGLMFRVPAFTGILPHFAPMEFNTGLCMALIALATLAKDSPRLGRFLAFTVLLLSGVTLIQYPLALNFGIDRWFLNLASAPGGAHPGRMTPLSALCFMLLSFALWLGSERSWRQHQRTLLLDQKVRRSRENLSSMRRELGIEREKSHLGASALGFGLLVWKYRSSPYLELDGALRQLLGVEGETGSRSLEDFLTLIDPEDRRDFAAKTNPDSLDGQVSFKGDFRLAGTAGAPRWIAYQCRVFDRDKTEEIRLCGVFWDATLEKKRTLQLARQSEHLQQQKAFIREVFDSTPTHMVVVDENLNAVMTNHAFLRFAEINGFPEDFSWQTTPMHAWVSEFYRTPGADGLQRVLDAVTQVQSGLAADFGEIVACTVGDEPVWLHVHVVPLRSEARRVILFHLDVTDSVLAERRARIAQARFDALFRSMDEGVVVFDLADGRIQECNSAFRAKLGYEKGELEGRNIWELTPTGWHPLERVILVGPLMERGSTGEYEKEFYCSDGSRLPVAISLWLPSSGNAPGKTAWALVRDLSARKSEERKRQKLVDDLERSNRDLNHFAYIASHDLQEPLRKVQAFASLLEAELGTALEIGEARHFMDRILAATGHMRELISDLLTFARVDHGEFVAKQIFLEPILERAWKDVGQEGIPLDTIDCDRTMFGHEVMLFRLFQNLFSNCVKYRNMDRDLEVKVTATVVDEGLHIAVADNGIGFDAEYADKIFQPFQRLKMRKDVVGTGIGLAICRKIVERHGGRIAATGVLGEGCTMHLFFPNEKEPHHGRDHRTQDKRHVLNG</sequence>
<protein>
    <recommendedName>
        <fullName evidence="2">histidine kinase</fullName>
        <ecNumber evidence="2">2.7.13.3</ecNumber>
    </recommendedName>
</protein>
<dbReference type="InterPro" id="IPR004358">
    <property type="entry name" value="Sig_transdc_His_kin-like_C"/>
</dbReference>
<feature type="domain" description="Histidine kinase" evidence="8">
    <location>
        <begin position="588"/>
        <end position="800"/>
    </location>
</feature>
<dbReference type="Pfam" id="PF13426">
    <property type="entry name" value="PAS_9"/>
    <property type="match status" value="2"/>
</dbReference>
<dbReference type="SMART" id="SM00387">
    <property type="entry name" value="HATPase_c"/>
    <property type="match status" value="1"/>
</dbReference>
<evidence type="ECO:0000313" key="10">
    <source>
        <dbReference type="EMBL" id="QTD50573.1"/>
    </source>
</evidence>
<dbReference type="PROSITE" id="PS50112">
    <property type="entry name" value="PAS"/>
    <property type="match status" value="1"/>
</dbReference>
<keyword evidence="5" id="KW-0418">Kinase</keyword>
<dbReference type="InterPro" id="IPR000014">
    <property type="entry name" value="PAS"/>
</dbReference>
<dbReference type="NCBIfam" id="TIGR00229">
    <property type="entry name" value="sensory_box"/>
    <property type="match status" value="1"/>
</dbReference>
<dbReference type="PANTHER" id="PTHR43304">
    <property type="entry name" value="PHYTOCHROME-LIKE PROTEIN CPH1"/>
    <property type="match status" value="1"/>
</dbReference>
<dbReference type="Pfam" id="PF00512">
    <property type="entry name" value="HisKA"/>
    <property type="match status" value="1"/>
</dbReference>
<dbReference type="Gene3D" id="3.30.450.20">
    <property type="entry name" value="PAS domain"/>
    <property type="match status" value="3"/>
</dbReference>
<dbReference type="InterPro" id="IPR036890">
    <property type="entry name" value="HATPase_C_sf"/>
</dbReference>
<organism evidence="10 11">
    <name type="scientific">Sulfidibacter corallicola</name>
    <dbReference type="NCBI Taxonomy" id="2818388"/>
    <lineage>
        <taxon>Bacteria</taxon>
        <taxon>Pseudomonadati</taxon>
        <taxon>Acidobacteriota</taxon>
        <taxon>Holophagae</taxon>
        <taxon>Acanthopleuribacterales</taxon>
        <taxon>Acanthopleuribacteraceae</taxon>
        <taxon>Sulfidibacter</taxon>
    </lineage>
</organism>
<keyword evidence="7" id="KW-0472">Membrane</keyword>
<dbReference type="KEGG" id="scor:J3U87_33735"/>
<dbReference type="Pfam" id="PF02518">
    <property type="entry name" value="HATPase_c"/>
    <property type="match status" value="1"/>
</dbReference>
<evidence type="ECO:0000256" key="3">
    <source>
        <dbReference type="ARBA" id="ARBA00022553"/>
    </source>
</evidence>
<evidence type="ECO:0000313" key="11">
    <source>
        <dbReference type="Proteomes" id="UP000663929"/>
    </source>
</evidence>
<accession>A0A8A4TLY1</accession>
<dbReference type="PANTHER" id="PTHR43304:SF1">
    <property type="entry name" value="PAC DOMAIN-CONTAINING PROTEIN"/>
    <property type="match status" value="1"/>
</dbReference>
<dbReference type="RefSeq" id="WP_237380392.1">
    <property type="nucleotide sequence ID" value="NZ_CP071793.1"/>
</dbReference>
<dbReference type="InterPro" id="IPR052162">
    <property type="entry name" value="Sensor_kinase/Photoreceptor"/>
</dbReference>